<sequence length="81" mass="8781">MDGDATEPAGPTATRKIKEALDGPHCRRHAKSGHSPGRHKPKTGPSGDMHADKQTLSFSGTNARKKKKIELLVQQMQLLVV</sequence>
<keyword evidence="2" id="KW-1185">Reference proteome</keyword>
<proteinExistence type="predicted"/>
<dbReference type="WBParaSite" id="nRc.2.0.1.t11721-RA">
    <property type="protein sequence ID" value="nRc.2.0.1.t11721-RA"/>
    <property type="gene ID" value="nRc.2.0.1.g11721"/>
</dbReference>
<reference evidence="3" key="1">
    <citation type="submission" date="2022-11" db="UniProtKB">
        <authorList>
            <consortium name="WormBaseParasite"/>
        </authorList>
    </citation>
    <scope>IDENTIFICATION</scope>
</reference>
<feature type="region of interest" description="Disordered" evidence="1">
    <location>
        <begin position="1"/>
        <end position="65"/>
    </location>
</feature>
<dbReference type="Proteomes" id="UP000887565">
    <property type="component" value="Unplaced"/>
</dbReference>
<evidence type="ECO:0000313" key="3">
    <source>
        <dbReference type="WBParaSite" id="nRc.2.0.1.t11721-RA"/>
    </source>
</evidence>
<evidence type="ECO:0000313" key="2">
    <source>
        <dbReference type="Proteomes" id="UP000887565"/>
    </source>
</evidence>
<name>A0A915IES6_ROMCU</name>
<protein>
    <submittedName>
        <fullName evidence="3">Uncharacterized protein</fullName>
    </submittedName>
</protein>
<feature type="compositionally biased region" description="Basic residues" evidence="1">
    <location>
        <begin position="26"/>
        <end position="42"/>
    </location>
</feature>
<accession>A0A915IES6</accession>
<evidence type="ECO:0000256" key="1">
    <source>
        <dbReference type="SAM" id="MobiDB-lite"/>
    </source>
</evidence>
<feature type="compositionally biased region" description="Basic and acidic residues" evidence="1">
    <location>
        <begin position="16"/>
        <end position="25"/>
    </location>
</feature>
<dbReference type="AlphaFoldDB" id="A0A915IES6"/>
<organism evidence="2 3">
    <name type="scientific">Romanomermis culicivorax</name>
    <name type="common">Nematode worm</name>
    <dbReference type="NCBI Taxonomy" id="13658"/>
    <lineage>
        <taxon>Eukaryota</taxon>
        <taxon>Metazoa</taxon>
        <taxon>Ecdysozoa</taxon>
        <taxon>Nematoda</taxon>
        <taxon>Enoplea</taxon>
        <taxon>Dorylaimia</taxon>
        <taxon>Mermithida</taxon>
        <taxon>Mermithoidea</taxon>
        <taxon>Mermithidae</taxon>
        <taxon>Romanomermis</taxon>
    </lineage>
</organism>